<dbReference type="Proteomes" id="UP001165296">
    <property type="component" value="Unassembled WGS sequence"/>
</dbReference>
<name>A0ABS8AQ14_9BACT</name>
<keyword evidence="1" id="KW-0812">Transmembrane</keyword>
<evidence type="ECO:0000313" key="2">
    <source>
        <dbReference type="EMBL" id="MCB2408308.1"/>
    </source>
</evidence>
<feature type="transmembrane region" description="Helical" evidence="1">
    <location>
        <begin position="12"/>
        <end position="35"/>
    </location>
</feature>
<evidence type="ECO:0008006" key="4">
    <source>
        <dbReference type="Google" id="ProtNLM"/>
    </source>
</evidence>
<organism evidence="2 3">
    <name type="scientific">Hymenobacter lucidus</name>
    <dbReference type="NCBI Taxonomy" id="2880930"/>
    <lineage>
        <taxon>Bacteria</taxon>
        <taxon>Pseudomonadati</taxon>
        <taxon>Bacteroidota</taxon>
        <taxon>Cytophagia</taxon>
        <taxon>Cytophagales</taxon>
        <taxon>Hymenobacteraceae</taxon>
        <taxon>Hymenobacter</taxon>
    </lineage>
</organism>
<evidence type="ECO:0000313" key="3">
    <source>
        <dbReference type="Proteomes" id="UP001165296"/>
    </source>
</evidence>
<keyword evidence="3" id="KW-1185">Reference proteome</keyword>
<protein>
    <recommendedName>
        <fullName evidence="4">Biopolymer transporter ExbD</fullName>
    </recommendedName>
</protein>
<proteinExistence type="predicted"/>
<keyword evidence="1" id="KW-1133">Transmembrane helix</keyword>
<dbReference type="EMBL" id="JAJADR010000002">
    <property type="protein sequence ID" value="MCB2408308.1"/>
    <property type="molecule type" value="Genomic_DNA"/>
</dbReference>
<comment type="caution">
    <text evidence="2">The sequence shown here is derived from an EMBL/GenBank/DDBJ whole genome shotgun (WGS) entry which is preliminary data.</text>
</comment>
<reference evidence="2" key="1">
    <citation type="submission" date="2021-10" db="EMBL/GenBank/DDBJ databases">
        <authorList>
            <person name="Dean J.D."/>
            <person name="Kim M.K."/>
            <person name="Newey C.N."/>
            <person name="Stoker T.S."/>
            <person name="Thompson D.W."/>
            <person name="Grose J.H."/>
        </authorList>
    </citation>
    <scope>NUCLEOTIDE SEQUENCE</scope>
    <source>
        <strain evidence="2">BT178</strain>
    </source>
</reference>
<keyword evidence="1" id="KW-0472">Membrane</keyword>
<gene>
    <name evidence="2" type="ORF">LGH74_09995</name>
</gene>
<sequence length="211" mass="24051">MQTLPYVRRHPIMYSHGMSGTAAMAFVLVLFYMAIGRPQSPFAEPYLQLPTATRNYICILPEGYSLTISIDAKSRAYITISEQDLQLAIVRQIAKKHQIRLSAAQLREQRNTPFLSQDIRQLPMWIPDSIQERQQISTGIPSILGNDELSEYIATSISVTRALYGSALHVNLRVDRRQSTARVKRLFQLLRNQGIHRVTLLADQEPQPYSI</sequence>
<evidence type="ECO:0000256" key="1">
    <source>
        <dbReference type="SAM" id="Phobius"/>
    </source>
</evidence>
<dbReference type="RefSeq" id="WP_226175241.1">
    <property type="nucleotide sequence ID" value="NZ_JAJADR010000002.1"/>
</dbReference>
<accession>A0ABS8AQ14</accession>